<gene>
    <name evidence="1" type="primary">ilvE_3</name>
    <name evidence="1" type="ORF">NCTC12965_08845</name>
</gene>
<proteinExistence type="predicted"/>
<reference evidence="1" key="1">
    <citation type="submission" date="2019-05" db="EMBL/GenBank/DDBJ databases">
        <authorList>
            <consortium name="Pathogen Informatics"/>
        </authorList>
    </citation>
    <scope>NUCLEOTIDE SEQUENCE [LARGE SCALE GENOMIC DNA]</scope>
    <source>
        <strain evidence="1">NCTC12965</strain>
    </source>
</reference>
<dbReference type="AlphaFoldDB" id="A0A4V6KXC9"/>
<dbReference type="SUPFAM" id="SSF56752">
    <property type="entry name" value="D-aminoacid aminotransferase-like PLP-dependent enzymes"/>
    <property type="match status" value="1"/>
</dbReference>
<accession>A0A4V6KXC9</accession>
<protein>
    <submittedName>
        <fullName evidence="1">Branched-chain-amino-acid aminotransferase</fullName>
        <ecNumber evidence="1">2.6.1.42</ecNumber>
    </submittedName>
</protein>
<keyword evidence="1" id="KW-0808">Transferase</keyword>
<dbReference type="InterPro" id="IPR036038">
    <property type="entry name" value="Aminotransferase-like"/>
</dbReference>
<organism evidence="1">
    <name type="scientific">Serratia fonticola</name>
    <dbReference type="NCBI Taxonomy" id="47917"/>
    <lineage>
        <taxon>Bacteria</taxon>
        <taxon>Pseudomonadati</taxon>
        <taxon>Pseudomonadota</taxon>
        <taxon>Gammaproteobacteria</taxon>
        <taxon>Enterobacterales</taxon>
        <taxon>Yersiniaceae</taxon>
        <taxon>Serratia</taxon>
    </lineage>
</organism>
<dbReference type="GO" id="GO:0004084">
    <property type="term" value="F:branched-chain-amino-acid transaminase activity"/>
    <property type="evidence" value="ECO:0007669"/>
    <property type="project" value="UniProtKB-EC"/>
</dbReference>
<name>A0A4V6KXC9_SERFO</name>
<dbReference type="EC" id="2.6.1.42" evidence="1"/>
<sequence>MTPIKARVVFRHREHMQRLHDSAKIYRMPGNAKRR</sequence>
<keyword evidence="1" id="KW-0032">Aminotransferase</keyword>
<evidence type="ECO:0000313" key="1">
    <source>
        <dbReference type="EMBL" id="VTR61538.1"/>
    </source>
</evidence>
<dbReference type="InterPro" id="IPR043131">
    <property type="entry name" value="BCAT-like_N"/>
</dbReference>
<dbReference type="EMBL" id="CABEEZ010000169">
    <property type="protein sequence ID" value="VTR61538.1"/>
    <property type="molecule type" value="Genomic_DNA"/>
</dbReference>
<dbReference type="Gene3D" id="3.30.470.10">
    <property type="match status" value="1"/>
</dbReference>